<dbReference type="Gene3D" id="1.10.238.10">
    <property type="entry name" value="EF-hand"/>
    <property type="match status" value="1"/>
</dbReference>
<feature type="compositionally biased region" description="Basic residues" evidence="2">
    <location>
        <begin position="544"/>
        <end position="553"/>
    </location>
</feature>
<feature type="transmembrane region" description="Helical" evidence="3">
    <location>
        <begin position="379"/>
        <end position="404"/>
    </location>
</feature>
<evidence type="ECO:0000259" key="5">
    <source>
        <dbReference type="PROSITE" id="PS50222"/>
    </source>
</evidence>
<dbReference type="PROSITE" id="PS00018">
    <property type="entry name" value="EF_HAND_1"/>
    <property type="match status" value="1"/>
</dbReference>
<dbReference type="InterPro" id="IPR002048">
    <property type="entry name" value="EF_hand_dom"/>
</dbReference>
<name>A0A9N8EEI3_9STRA</name>
<keyword evidence="4" id="KW-0732">Signal</keyword>
<evidence type="ECO:0000256" key="3">
    <source>
        <dbReference type="SAM" id="Phobius"/>
    </source>
</evidence>
<accession>A0A9N8EEI3</accession>
<dbReference type="InterPro" id="IPR018247">
    <property type="entry name" value="EF_Hand_1_Ca_BS"/>
</dbReference>
<evidence type="ECO:0000313" key="7">
    <source>
        <dbReference type="Proteomes" id="UP001153069"/>
    </source>
</evidence>
<feature type="compositionally biased region" description="Polar residues" evidence="2">
    <location>
        <begin position="565"/>
        <end position="581"/>
    </location>
</feature>
<feature type="signal peptide" evidence="4">
    <location>
        <begin position="1"/>
        <end position="21"/>
    </location>
</feature>
<feature type="region of interest" description="Disordered" evidence="2">
    <location>
        <begin position="536"/>
        <end position="581"/>
    </location>
</feature>
<sequence length="581" mass="64431">MATSVLIRCLVLFAGLAVASAEAQEASTVNAAAAINSSGTQFPPTGIPVLAVNTSSIPAREDPSLAGQHFRITAVEYSGYVDINEDPSTGKLKYSGYLIDILEELAKPHRANFTYELTPPSGFGSLCKPRLTLNETYPTISDHPEAYHPRYHGQFLCGESEVNDRPLTQYSTDMYWGIYYITPARLKVNKFTIPYAPPDRATTGMMGTATHIRSIHDLVASNNKYAVCSFSGTAFFELLLLTFPQLDIHGIALTDDFHAVMDDGTCEIVIGSFPILKQRVLKLYNDNKCLANGKPIGVIGEPLEYGLNAFAFGIRNDLPDSLVRTLNFWIQALMACFPEDPYGYCPNGQGSTSHLYTLHGGTGKECGYVQFPELDQGGLPVAAIVAIALTPVLLVVAVGMVYHMRQLKQQERRMKKRFIQQLARNIDIGESAREISAQKLSEAFQHIGGQDGLISKEDLAKWMNDLHLDFLSEQDFNRLWDAMDMDGTGYVDPIDFFAFLNACGEEFKEVNQEWDALPKSEKMKLAMLRLSNIKEKGEEEVQKMQRRHNKRSRMQMPGLAKGNPLGTSGADTSFFSEMSQL</sequence>
<evidence type="ECO:0000256" key="1">
    <source>
        <dbReference type="ARBA" id="ARBA00022837"/>
    </source>
</evidence>
<feature type="chain" id="PRO_5040494887" description="EF-hand domain-containing protein" evidence="4">
    <location>
        <begin position="22"/>
        <end position="581"/>
    </location>
</feature>
<dbReference type="EMBL" id="CAICTM010000875">
    <property type="protein sequence ID" value="CAB9517724.1"/>
    <property type="molecule type" value="Genomic_DNA"/>
</dbReference>
<dbReference type="SUPFAM" id="SSF47473">
    <property type="entry name" value="EF-hand"/>
    <property type="match status" value="1"/>
</dbReference>
<evidence type="ECO:0000256" key="2">
    <source>
        <dbReference type="SAM" id="MobiDB-lite"/>
    </source>
</evidence>
<dbReference type="SUPFAM" id="SSF53850">
    <property type="entry name" value="Periplasmic binding protein-like II"/>
    <property type="match status" value="1"/>
</dbReference>
<gene>
    <name evidence="6" type="ORF">SEMRO_876_G214480.1</name>
</gene>
<proteinExistence type="predicted"/>
<keyword evidence="3" id="KW-1133">Transmembrane helix</keyword>
<keyword evidence="3" id="KW-0472">Membrane</keyword>
<keyword evidence="7" id="KW-1185">Reference proteome</keyword>
<dbReference type="InterPro" id="IPR011992">
    <property type="entry name" value="EF-hand-dom_pair"/>
</dbReference>
<dbReference type="OrthoDB" id="44485at2759"/>
<keyword evidence="3" id="KW-0812">Transmembrane</keyword>
<organism evidence="6 7">
    <name type="scientific">Seminavis robusta</name>
    <dbReference type="NCBI Taxonomy" id="568900"/>
    <lineage>
        <taxon>Eukaryota</taxon>
        <taxon>Sar</taxon>
        <taxon>Stramenopiles</taxon>
        <taxon>Ochrophyta</taxon>
        <taxon>Bacillariophyta</taxon>
        <taxon>Bacillariophyceae</taxon>
        <taxon>Bacillariophycidae</taxon>
        <taxon>Naviculales</taxon>
        <taxon>Naviculaceae</taxon>
        <taxon>Seminavis</taxon>
    </lineage>
</organism>
<dbReference type="Gene3D" id="3.40.190.10">
    <property type="entry name" value="Periplasmic binding protein-like II"/>
    <property type="match status" value="1"/>
</dbReference>
<dbReference type="GO" id="GO:0005509">
    <property type="term" value="F:calcium ion binding"/>
    <property type="evidence" value="ECO:0007669"/>
    <property type="project" value="InterPro"/>
</dbReference>
<reference evidence="6" key="1">
    <citation type="submission" date="2020-06" db="EMBL/GenBank/DDBJ databases">
        <authorList>
            <consortium name="Plant Systems Biology data submission"/>
        </authorList>
    </citation>
    <scope>NUCLEOTIDE SEQUENCE</scope>
    <source>
        <strain evidence="6">D6</strain>
    </source>
</reference>
<dbReference type="AlphaFoldDB" id="A0A9N8EEI3"/>
<evidence type="ECO:0000313" key="6">
    <source>
        <dbReference type="EMBL" id="CAB9517724.1"/>
    </source>
</evidence>
<comment type="caution">
    <text evidence="6">The sequence shown here is derived from an EMBL/GenBank/DDBJ whole genome shotgun (WGS) entry which is preliminary data.</text>
</comment>
<dbReference type="PROSITE" id="PS50222">
    <property type="entry name" value="EF_HAND_2"/>
    <property type="match status" value="1"/>
</dbReference>
<dbReference type="Proteomes" id="UP001153069">
    <property type="component" value="Unassembled WGS sequence"/>
</dbReference>
<evidence type="ECO:0000256" key="4">
    <source>
        <dbReference type="SAM" id="SignalP"/>
    </source>
</evidence>
<protein>
    <recommendedName>
        <fullName evidence="5">EF-hand domain-containing protein</fullName>
    </recommendedName>
</protein>
<feature type="domain" description="EF-hand" evidence="5">
    <location>
        <begin position="471"/>
        <end position="506"/>
    </location>
</feature>
<keyword evidence="1" id="KW-0106">Calcium</keyword>